<accession>A0A179HD53</accession>
<protein>
    <submittedName>
        <fullName evidence="3">PAN domain-containing protein</fullName>
    </submittedName>
</protein>
<reference evidence="5 7" key="2">
    <citation type="journal article" date="2016" name="Front. Microbiol.">
        <title>Genome and transcriptome sequences reveal the specific parasitism of the nematophagous Purpureocillium lilacinum 36-1.</title>
        <authorList>
            <person name="Xie J."/>
            <person name="Li S."/>
            <person name="Mo C."/>
            <person name="Xiao X."/>
            <person name="Peng D."/>
            <person name="Wang G."/>
            <person name="Xiao Y."/>
        </authorList>
    </citation>
    <scope>NUCLEOTIDE SEQUENCE [LARGE SCALE GENOMIC DNA]</scope>
    <source>
        <strain evidence="5 7">36-1</strain>
    </source>
</reference>
<evidence type="ECO:0000313" key="7">
    <source>
        <dbReference type="Proteomes" id="UP000245956"/>
    </source>
</evidence>
<dbReference type="Proteomes" id="UP000245956">
    <property type="component" value="Unassembled WGS sequence"/>
</dbReference>
<dbReference type="Proteomes" id="UP001287286">
    <property type="component" value="Unassembled WGS sequence"/>
</dbReference>
<reference evidence="2 8" key="5">
    <citation type="journal article" date="2024" name="Microbiol. Resour. Announc.">
        <title>Genome annotations for the ascomycete fungi Trichoderma harzianum, Trichoderma aggressivum, and Purpureocillium lilacinum.</title>
        <authorList>
            <person name="Beijen E.P.W."/>
            <person name="Ohm R.A."/>
        </authorList>
    </citation>
    <scope>NUCLEOTIDE SEQUENCE [LARGE SCALE GENOMIC DNA]</scope>
    <source>
        <strain evidence="2 8">CBS 150709</strain>
    </source>
</reference>
<dbReference type="EMBL" id="LCWV01000007">
    <property type="protein sequence ID" value="PWI71425.1"/>
    <property type="molecule type" value="Genomic_DNA"/>
</dbReference>
<reference evidence="2" key="4">
    <citation type="submission" date="2023-11" db="EMBL/GenBank/DDBJ databases">
        <authorList>
            <person name="Beijen E."/>
            <person name="Ohm R.A."/>
        </authorList>
    </citation>
    <scope>NUCLEOTIDE SEQUENCE</scope>
    <source>
        <strain evidence="2">CBS 150709</strain>
    </source>
</reference>
<comment type="caution">
    <text evidence="3">The sequence shown here is derived from an EMBL/GenBank/DDBJ whole genome shotgun (WGS) entry which is preliminary data.</text>
</comment>
<feature type="signal peptide" evidence="1">
    <location>
        <begin position="1"/>
        <end position="22"/>
    </location>
</feature>
<dbReference type="EMBL" id="LSBI01000001">
    <property type="protein sequence ID" value="OAQ95372.1"/>
    <property type="molecule type" value="Genomic_DNA"/>
</dbReference>
<gene>
    <name evidence="5" type="ORF">PCL_11519</name>
    <name evidence="2" type="ORF">Purlil1_2774</name>
    <name evidence="3" type="ORF">VFPBJ_01453</name>
    <name evidence="4" type="ORF">VFPFJ_01482</name>
</gene>
<evidence type="ECO:0000313" key="3">
    <source>
        <dbReference type="EMBL" id="OAQ87413.1"/>
    </source>
</evidence>
<sequence length="299" mass="31410">MQVKRLALFAVSAAAAALPAESEPYYDETTNTLSERSVKNEIFGRTTNPQGQVCNADNALRNLRDARYSVSASAFCSTWIQSTVTDTDYAVATTYNTATVTPEAATITDHAVVGATVTTGTDTVTVYTTIPPAGPYKRGDGAYPPWLSASYPAERVSSACSCFISSPSPAIHQTVTVTTSTQTLTNTVTGETPTTTITETSTSTTNVAATATSVITRRCGVVGCGKILSTIEASLQYNTLAACKARCLAVPSCKSYSFGGPGLPICTLGKVAAKEFYSELSPIFPQCKLTKLYDATCGQ</sequence>
<dbReference type="AlphaFoldDB" id="A0A179HD53"/>
<reference evidence="3 6" key="3">
    <citation type="submission" date="2016-01" db="EMBL/GenBank/DDBJ databases">
        <title>Biosynthesis of antibiotic leucinostatins and their inhibition on Phytophthora in bio-control Purpureocillium lilacinum.</title>
        <authorList>
            <person name="Wang G."/>
            <person name="Liu Z."/>
            <person name="Lin R."/>
            <person name="Li E."/>
            <person name="Mao Z."/>
            <person name="Ling J."/>
            <person name="Yin W."/>
            <person name="Xie B."/>
        </authorList>
    </citation>
    <scope>NUCLEOTIDE SEQUENCE [LARGE SCALE GENOMIC DNA]</scope>
    <source>
        <strain evidence="3">PLBJ-1</strain>
        <strain evidence="4">PLFJ-1</strain>
    </source>
</reference>
<dbReference type="EMBL" id="LSBH01000001">
    <property type="protein sequence ID" value="OAQ87413.1"/>
    <property type="molecule type" value="Genomic_DNA"/>
</dbReference>
<dbReference type="EMBL" id="JAWRVI010000007">
    <property type="protein sequence ID" value="KAK4092849.1"/>
    <property type="molecule type" value="Genomic_DNA"/>
</dbReference>
<keyword evidence="1" id="KW-0732">Signal</keyword>
<dbReference type="OMA" id="IPYPPWL"/>
<organism evidence="3 6">
    <name type="scientific">Purpureocillium lilacinum</name>
    <name type="common">Paecilomyces lilacinus</name>
    <dbReference type="NCBI Taxonomy" id="33203"/>
    <lineage>
        <taxon>Eukaryota</taxon>
        <taxon>Fungi</taxon>
        <taxon>Dikarya</taxon>
        <taxon>Ascomycota</taxon>
        <taxon>Pezizomycotina</taxon>
        <taxon>Sordariomycetes</taxon>
        <taxon>Hypocreomycetidae</taxon>
        <taxon>Hypocreales</taxon>
        <taxon>Ophiocordycipitaceae</taxon>
        <taxon>Purpureocillium</taxon>
    </lineage>
</organism>
<evidence type="ECO:0000313" key="6">
    <source>
        <dbReference type="Proteomes" id="UP000078240"/>
    </source>
</evidence>
<name>A0A179HD53_PURLI</name>
<evidence type="ECO:0000313" key="8">
    <source>
        <dbReference type="Proteomes" id="UP001287286"/>
    </source>
</evidence>
<dbReference type="KEGG" id="plj:28883615"/>
<dbReference type="GeneID" id="28883615"/>
<feature type="chain" id="PRO_5010456124" evidence="1">
    <location>
        <begin position="23"/>
        <end position="299"/>
    </location>
</feature>
<evidence type="ECO:0000256" key="1">
    <source>
        <dbReference type="SAM" id="SignalP"/>
    </source>
</evidence>
<dbReference type="Proteomes" id="UP000078340">
    <property type="component" value="Unassembled WGS sequence"/>
</dbReference>
<dbReference type="Proteomes" id="UP000078240">
    <property type="component" value="Unassembled WGS sequence"/>
</dbReference>
<evidence type="ECO:0000313" key="4">
    <source>
        <dbReference type="EMBL" id="OAQ95372.1"/>
    </source>
</evidence>
<keyword evidence="8" id="KW-1185">Reference proteome</keyword>
<evidence type="ECO:0000313" key="2">
    <source>
        <dbReference type="EMBL" id="KAK4092849.1"/>
    </source>
</evidence>
<dbReference type="RefSeq" id="XP_018184091.1">
    <property type="nucleotide sequence ID" value="XM_018318566.1"/>
</dbReference>
<reference evidence="5" key="1">
    <citation type="submission" date="2015-05" db="EMBL/GenBank/DDBJ databases">
        <authorList>
            <person name="Wang D.B."/>
            <person name="Wang M."/>
        </authorList>
    </citation>
    <scope>NUCLEOTIDE SEQUENCE</scope>
    <source>
        <strain evidence="5">36-1</strain>
    </source>
</reference>
<dbReference type="OrthoDB" id="4927239at2759"/>
<proteinExistence type="predicted"/>
<evidence type="ECO:0000313" key="5">
    <source>
        <dbReference type="EMBL" id="PWI71425.1"/>
    </source>
</evidence>